<reference evidence="2" key="1">
    <citation type="journal article" date="2019" name="Mol. Biol. Evol.">
        <title>Blast fungal genomes show frequent chromosomal changes, gene gains and losses, and effector gene turnover.</title>
        <authorList>
            <person name="Gomez Luciano L.B."/>
            <person name="Jason Tsai I."/>
            <person name="Chuma I."/>
            <person name="Tosa Y."/>
            <person name="Chen Y.H."/>
            <person name="Li J.Y."/>
            <person name="Li M.Y."/>
            <person name="Jade Lu M.Y."/>
            <person name="Nakayashiki H."/>
            <person name="Li W.H."/>
        </authorList>
    </citation>
    <scope>NUCLEOTIDE SEQUENCE</scope>
    <source>
        <strain evidence="2">NI907</strain>
    </source>
</reference>
<protein>
    <submittedName>
        <fullName evidence="2">Uncharacterized protein</fullName>
    </submittedName>
</protein>
<reference evidence="2" key="2">
    <citation type="submission" date="2019-10" db="EMBL/GenBank/DDBJ databases">
        <authorList>
            <consortium name="NCBI Genome Project"/>
        </authorList>
    </citation>
    <scope>NUCLEOTIDE SEQUENCE</scope>
    <source>
        <strain evidence="2">NI907</strain>
    </source>
</reference>
<dbReference type="Proteomes" id="UP000515153">
    <property type="component" value="Unplaced"/>
</dbReference>
<dbReference type="GeneID" id="41962154"/>
<proteinExistence type="predicted"/>
<dbReference type="KEGG" id="pgri:PgNI_07230"/>
<sequence length="63" mass="7096">MLLLLKCSRYGQCKRSSASYFDLSPAPPSSRKLSWSKSTRGLHTCAKTGSLLKIRKQRQPNLN</sequence>
<evidence type="ECO:0000313" key="1">
    <source>
        <dbReference type="Proteomes" id="UP000515153"/>
    </source>
</evidence>
<evidence type="ECO:0000313" key="2">
    <source>
        <dbReference type="RefSeq" id="XP_030981006.1"/>
    </source>
</evidence>
<organism evidence="1 2">
    <name type="scientific">Pyricularia grisea</name>
    <name type="common">Crabgrass-specific blast fungus</name>
    <name type="synonym">Magnaporthe grisea</name>
    <dbReference type="NCBI Taxonomy" id="148305"/>
    <lineage>
        <taxon>Eukaryota</taxon>
        <taxon>Fungi</taxon>
        <taxon>Dikarya</taxon>
        <taxon>Ascomycota</taxon>
        <taxon>Pezizomycotina</taxon>
        <taxon>Sordariomycetes</taxon>
        <taxon>Sordariomycetidae</taxon>
        <taxon>Magnaporthales</taxon>
        <taxon>Pyriculariaceae</taxon>
        <taxon>Pyricularia</taxon>
    </lineage>
</organism>
<reference evidence="2" key="3">
    <citation type="submission" date="2025-08" db="UniProtKB">
        <authorList>
            <consortium name="RefSeq"/>
        </authorList>
    </citation>
    <scope>IDENTIFICATION</scope>
    <source>
        <strain evidence="2">NI907</strain>
    </source>
</reference>
<dbReference type="AlphaFoldDB" id="A0A6P8B1B3"/>
<keyword evidence="1" id="KW-1185">Reference proteome</keyword>
<name>A0A6P8B1B3_PYRGI</name>
<accession>A0A6P8B1B3</accession>
<dbReference type="RefSeq" id="XP_030981006.1">
    <property type="nucleotide sequence ID" value="XM_031127245.1"/>
</dbReference>
<gene>
    <name evidence="2" type="ORF">PgNI_07230</name>
</gene>